<dbReference type="EMBL" id="BEZZ01006936">
    <property type="protein sequence ID" value="GCC17617.1"/>
    <property type="molecule type" value="Genomic_DNA"/>
</dbReference>
<dbReference type="OrthoDB" id="128536at2759"/>
<dbReference type="Pfam" id="PF00622">
    <property type="entry name" value="SPRY"/>
    <property type="match status" value="1"/>
</dbReference>
<dbReference type="PROSITE" id="PS50188">
    <property type="entry name" value="B302_SPRY"/>
    <property type="match status" value="1"/>
</dbReference>
<dbReference type="InterPro" id="IPR003877">
    <property type="entry name" value="SPRY_dom"/>
</dbReference>
<accession>A0A401RHK2</accession>
<dbReference type="InterPro" id="IPR043136">
    <property type="entry name" value="B30.2/SPRY_sf"/>
</dbReference>
<dbReference type="InterPro" id="IPR050143">
    <property type="entry name" value="TRIM/RBCC"/>
</dbReference>
<dbReference type="OMA" id="YPFFLPF"/>
<dbReference type="Gene3D" id="2.60.120.920">
    <property type="match status" value="1"/>
</dbReference>
<comment type="caution">
    <text evidence="2">The sequence shown here is derived from an EMBL/GenBank/DDBJ whole genome shotgun (WGS) entry which is preliminary data.</text>
</comment>
<dbReference type="InterPro" id="IPR006574">
    <property type="entry name" value="PRY"/>
</dbReference>
<dbReference type="Proteomes" id="UP000287033">
    <property type="component" value="Unassembled WGS sequence"/>
</dbReference>
<dbReference type="InterPro" id="IPR003879">
    <property type="entry name" value="Butyrophylin_SPRY"/>
</dbReference>
<protein>
    <recommendedName>
        <fullName evidence="1">B30.2/SPRY domain-containing protein</fullName>
    </recommendedName>
</protein>
<name>A0A401RHK2_CHIPU</name>
<gene>
    <name evidence="2" type="ORF">chiPu_0022305</name>
</gene>
<keyword evidence="3" id="KW-1185">Reference proteome</keyword>
<dbReference type="InterPro" id="IPR001870">
    <property type="entry name" value="B30.2/SPRY"/>
</dbReference>
<proteinExistence type="predicted"/>
<evidence type="ECO:0000313" key="2">
    <source>
        <dbReference type="EMBL" id="GCC17617.1"/>
    </source>
</evidence>
<dbReference type="AlphaFoldDB" id="A0A401RHK2"/>
<reference evidence="2 3" key="1">
    <citation type="journal article" date="2018" name="Nat. Ecol. Evol.">
        <title>Shark genomes provide insights into elasmobranch evolution and the origin of vertebrates.</title>
        <authorList>
            <person name="Hara Y"/>
            <person name="Yamaguchi K"/>
            <person name="Onimaru K"/>
            <person name="Kadota M"/>
            <person name="Koyanagi M"/>
            <person name="Keeley SD"/>
            <person name="Tatsumi K"/>
            <person name="Tanaka K"/>
            <person name="Motone F"/>
            <person name="Kageyama Y"/>
            <person name="Nozu R"/>
            <person name="Adachi N"/>
            <person name="Nishimura O"/>
            <person name="Nakagawa R"/>
            <person name="Tanegashima C"/>
            <person name="Kiyatake I"/>
            <person name="Matsumoto R"/>
            <person name="Murakumo K"/>
            <person name="Nishida K"/>
            <person name="Terakita A"/>
            <person name="Kuratani S"/>
            <person name="Sato K"/>
            <person name="Hyodo S Kuraku.S."/>
        </authorList>
    </citation>
    <scope>NUCLEOTIDE SEQUENCE [LARGE SCALE GENOMIC DNA]</scope>
</reference>
<dbReference type="STRING" id="137246.A0A401RHK2"/>
<evidence type="ECO:0000313" key="3">
    <source>
        <dbReference type="Proteomes" id="UP000287033"/>
    </source>
</evidence>
<dbReference type="SMART" id="SM00449">
    <property type="entry name" value="SPRY"/>
    <property type="match status" value="1"/>
</dbReference>
<organism evidence="2 3">
    <name type="scientific">Chiloscyllium punctatum</name>
    <name type="common">Brownbanded bambooshark</name>
    <name type="synonym">Hemiscyllium punctatum</name>
    <dbReference type="NCBI Taxonomy" id="137246"/>
    <lineage>
        <taxon>Eukaryota</taxon>
        <taxon>Metazoa</taxon>
        <taxon>Chordata</taxon>
        <taxon>Craniata</taxon>
        <taxon>Vertebrata</taxon>
        <taxon>Chondrichthyes</taxon>
        <taxon>Elasmobranchii</taxon>
        <taxon>Galeomorphii</taxon>
        <taxon>Galeoidea</taxon>
        <taxon>Orectolobiformes</taxon>
        <taxon>Hemiscylliidae</taxon>
        <taxon>Chiloscyllium</taxon>
    </lineage>
</organism>
<evidence type="ECO:0000259" key="1">
    <source>
        <dbReference type="PROSITE" id="PS50188"/>
    </source>
</evidence>
<dbReference type="SMART" id="SM00589">
    <property type="entry name" value="PRY"/>
    <property type="match status" value="1"/>
</dbReference>
<dbReference type="InterPro" id="IPR013320">
    <property type="entry name" value="ConA-like_dom_sf"/>
</dbReference>
<dbReference type="PRINTS" id="PR01407">
    <property type="entry name" value="BUTYPHLNCDUF"/>
</dbReference>
<feature type="non-terminal residue" evidence="2">
    <location>
        <position position="1"/>
    </location>
</feature>
<dbReference type="SUPFAM" id="SSF49899">
    <property type="entry name" value="Concanavalin A-like lectins/glucanases"/>
    <property type="match status" value="1"/>
</dbReference>
<sequence>PAHLSLDPESASSDLVLSKDQTTVKGRFKLKDRPYGPRTYPAVPHSQKQFSNYGCVVTREGFTSGKHYWEVNVERMDEWIIGVVKESVNRHDAVPLTPSQGFWTLRKWNGSVYGPEHTCSFDANLRRVGVCVDHQRGQVSFYNGDDMTHLCTAMGQFREKIYPFFLPFPQTVTKEALNLFHFKL</sequence>
<dbReference type="PANTHER" id="PTHR24103">
    <property type="entry name" value="E3 UBIQUITIN-PROTEIN LIGASE TRIM"/>
    <property type="match status" value="1"/>
</dbReference>
<feature type="domain" description="B30.2/SPRY" evidence="1">
    <location>
        <begin position="1"/>
        <end position="184"/>
    </location>
</feature>
<dbReference type="Pfam" id="PF13765">
    <property type="entry name" value="PRY"/>
    <property type="match status" value="1"/>
</dbReference>